<organism evidence="2 3">
    <name type="scientific">Araneus ventricosus</name>
    <name type="common">Orbweaver spider</name>
    <name type="synonym">Epeira ventricosa</name>
    <dbReference type="NCBI Taxonomy" id="182803"/>
    <lineage>
        <taxon>Eukaryota</taxon>
        <taxon>Metazoa</taxon>
        <taxon>Ecdysozoa</taxon>
        <taxon>Arthropoda</taxon>
        <taxon>Chelicerata</taxon>
        <taxon>Arachnida</taxon>
        <taxon>Araneae</taxon>
        <taxon>Araneomorphae</taxon>
        <taxon>Entelegynae</taxon>
        <taxon>Araneoidea</taxon>
        <taxon>Araneidae</taxon>
        <taxon>Araneus</taxon>
    </lineage>
</organism>
<evidence type="ECO:0000313" key="3">
    <source>
        <dbReference type="Proteomes" id="UP000499080"/>
    </source>
</evidence>
<dbReference type="EMBL" id="BGPR01011965">
    <property type="protein sequence ID" value="GBN53849.1"/>
    <property type="molecule type" value="Genomic_DNA"/>
</dbReference>
<accession>A0A4Y2PRP1</accession>
<dbReference type="Proteomes" id="UP000499080">
    <property type="component" value="Unassembled WGS sequence"/>
</dbReference>
<gene>
    <name evidence="2" type="ORF">AVEN_166945_1</name>
</gene>
<feature type="region of interest" description="Disordered" evidence="1">
    <location>
        <begin position="1"/>
        <end position="23"/>
    </location>
</feature>
<reference evidence="2 3" key="1">
    <citation type="journal article" date="2019" name="Sci. Rep.">
        <title>Orb-weaving spider Araneus ventricosus genome elucidates the spidroin gene catalogue.</title>
        <authorList>
            <person name="Kono N."/>
            <person name="Nakamura H."/>
            <person name="Ohtoshi R."/>
            <person name="Moran D.A.P."/>
            <person name="Shinohara A."/>
            <person name="Yoshida Y."/>
            <person name="Fujiwara M."/>
            <person name="Mori M."/>
            <person name="Tomita M."/>
            <person name="Arakawa K."/>
        </authorList>
    </citation>
    <scope>NUCLEOTIDE SEQUENCE [LARGE SCALE GENOMIC DNA]</scope>
</reference>
<dbReference type="AlphaFoldDB" id="A0A4Y2PRP1"/>
<protein>
    <submittedName>
        <fullName evidence="2">Uncharacterized protein</fullName>
    </submittedName>
</protein>
<feature type="non-terminal residue" evidence="2">
    <location>
        <position position="23"/>
    </location>
</feature>
<evidence type="ECO:0000313" key="2">
    <source>
        <dbReference type="EMBL" id="GBN53849.1"/>
    </source>
</evidence>
<evidence type="ECO:0000256" key="1">
    <source>
        <dbReference type="SAM" id="MobiDB-lite"/>
    </source>
</evidence>
<name>A0A4Y2PRP1_ARAVE</name>
<sequence>MEITMDQQDDNHEVQRTTDCPVQ</sequence>
<keyword evidence="3" id="KW-1185">Reference proteome</keyword>
<comment type="caution">
    <text evidence="2">The sequence shown here is derived from an EMBL/GenBank/DDBJ whole genome shotgun (WGS) entry which is preliminary data.</text>
</comment>
<proteinExistence type="predicted"/>